<evidence type="ECO:0000313" key="2">
    <source>
        <dbReference type="Proteomes" id="UP001163603"/>
    </source>
</evidence>
<protein>
    <submittedName>
        <fullName evidence="1">Uncharacterized protein</fullName>
    </submittedName>
</protein>
<dbReference type="Proteomes" id="UP001163603">
    <property type="component" value="Chromosome 3"/>
</dbReference>
<comment type="caution">
    <text evidence="1">The sequence shown here is derived from an EMBL/GenBank/DDBJ whole genome shotgun (WGS) entry which is preliminary data.</text>
</comment>
<keyword evidence="2" id="KW-1185">Reference proteome</keyword>
<name>A0ACC0Z8B8_9ROSI</name>
<proteinExistence type="predicted"/>
<reference evidence="2" key="1">
    <citation type="journal article" date="2023" name="G3 (Bethesda)">
        <title>Genome assembly and association tests identify interacting loci associated with vigor, precocity, and sex in interspecific pistachio rootstocks.</title>
        <authorList>
            <person name="Palmer W."/>
            <person name="Jacygrad E."/>
            <person name="Sagayaradj S."/>
            <person name="Cavanaugh K."/>
            <person name="Han R."/>
            <person name="Bertier L."/>
            <person name="Beede B."/>
            <person name="Kafkas S."/>
            <person name="Golino D."/>
            <person name="Preece J."/>
            <person name="Michelmore R."/>
        </authorList>
    </citation>
    <scope>NUCLEOTIDE SEQUENCE [LARGE SCALE GENOMIC DNA]</scope>
</reference>
<organism evidence="1 2">
    <name type="scientific">Pistacia integerrima</name>
    <dbReference type="NCBI Taxonomy" id="434235"/>
    <lineage>
        <taxon>Eukaryota</taxon>
        <taxon>Viridiplantae</taxon>
        <taxon>Streptophyta</taxon>
        <taxon>Embryophyta</taxon>
        <taxon>Tracheophyta</taxon>
        <taxon>Spermatophyta</taxon>
        <taxon>Magnoliopsida</taxon>
        <taxon>eudicotyledons</taxon>
        <taxon>Gunneridae</taxon>
        <taxon>Pentapetalae</taxon>
        <taxon>rosids</taxon>
        <taxon>malvids</taxon>
        <taxon>Sapindales</taxon>
        <taxon>Anacardiaceae</taxon>
        <taxon>Pistacia</taxon>
    </lineage>
</organism>
<evidence type="ECO:0000313" key="1">
    <source>
        <dbReference type="EMBL" id="KAJ0046640.1"/>
    </source>
</evidence>
<sequence>MAKKNAGDCRNLTHHGIDVVYEHLIIRGLMDPIYTIWFHHGEIEDITEIVTQVKSSNAFNLITSAYMRANHHASTSEERRDNDFMQSLEDAETPLCPDCAKYTKMPAIVALYKHKVTNGWTDNSFDGLLEMLGDMLPEHNVILKSVYSMRIY</sequence>
<accession>A0ACC0Z8B8</accession>
<gene>
    <name evidence="1" type="ORF">Pint_05544</name>
</gene>
<dbReference type="EMBL" id="CM047738">
    <property type="protein sequence ID" value="KAJ0046640.1"/>
    <property type="molecule type" value="Genomic_DNA"/>
</dbReference>